<keyword evidence="3" id="KW-0547">Nucleotide-binding</keyword>
<organism evidence="3 4">
    <name type="scientific">Wenjunlia tyrosinilytica</name>
    <dbReference type="NCBI Taxonomy" id="1544741"/>
    <lineage>
        <taxon>Bacteria</taxon>
        <taxon>Bacillati</taxon>
        <taxon>Actinomycetota</taxon>
        <taxon>Actinomycetes</taxon>
        <taxon>Kitasatosporales</taxon>
        <taxon>Streptomycetaceae</taxon>
        <taxon>Wenjunlia</taxon>
    </lineage>
</organism>
<evidence type="ECO:0000256" key="1">
    <source>
        <dbReference type="SAM" id="MobiDB-lite"/>
    </source>
</evidence>
<keyword evidence="3" id="KW-0067">ATP-binding</keyword>
<evidence type="ECO:0000259" key="2">
    <source>
        <dbReference type="PROSITE" id="PS50104"/>
    </source>
</evidence>
<dbReference type="Gene3D" id="1.25.40.10">
    <property type="entry name" value="Tetratricopeptide repeat domain"/>
    <property type="match status" value="2"/>
</dbReference>
<dbReference type="Gene3D" id="3.40.50.300">
    <property type="entry name" value="P-loop containing nucleotide triphosphate hydrolases"/>
    <property type="match status" value="1"/>
</dbReference>
<comment type="caution">
    <text evidence="3">The sequence shown here is derived from an EMBL/GenBank/DDBJ whole genome shotgun (WGS) entry which is preliminary data.</text>
</comment>
<evidence type="ECO:0000313" key="3">
    <source>
        <dbReference type="EMBL" id="GGO99528.1"/>
    </source>
</evidence>
<dbReference type="InterPro" id="IPR011990">
    <property type="entry name" value="TPR-like_helical_dom_sf"/>
</dbReference>
<sequence length="957" mass="105690">MKTDTSSDTSSEHCDVFVSYTALDLEWASWVAQSLESLGHKVRIQEWDSRPGGNFVAWINTQLSHARTVVAIYSEEYFRSRWCEYEWTSALHMKKLVGIRVKQCALPPLLRPIAYVDVADTDEDTATKRLAAAVGGAPSASPNGRVCALDMGKAAAVFPRELPEIWELPIRSRHFIGRSESLRELGERLSRPVPVRTPSVVVVHGTGGVGKSQLITEYAYQRIEDYDIVWWVPAENAVTANERLAVLGDRLGVVPRTDSQSPAQRVVAALAQRRRWLLILDNVTDRGLAACLVPPSGHGHVVITSRDPGWEGYGELVKVDALHVNESLELLRRRLPQLDTRSARTLADYLDHLPLALAQAASTIAETGMPVEKYLELLRKQSASVLADGAPEDCPASLAASWALAMDRLRQEDPTALGLLQTAAALAPEPIPLDLLAAGAEHGAGVIGDELQFYQAVRRIRRYGLAQVEPRMMQLHRLGRLIVRDRMDEGEQAERTAIAQRLVAACRPGLPRNPENWAQYSALLPHVRSLDLIVSRDRQARALFLDSAEFIARRGDVQSSLDLVTRAHDVLVTRHGPDDVDALWALHLWANDLHWLGDYAAARVMREETLARYRRVLGDDHPDTMMCATNLATDSFNVGEYAAARALNEEVLARRRRILGEDHQETFRSASNLVTDLVHAGEFRAASALNEDTLARRTRILGPDHPDTLTSSSKMGICLFLTGDYTGARARDEDTLERRRRLLGENHQDTLSSAGNLANDLFHLGEHAAARWMNEDTLDRRRRVLGPDHPDTLTSMSNATNDLIHAGETEAALALAEQTLEQRRRILGESHPDTLGSAGDYAVDLFRSGARDRAFALMNEVLSQRRRILGPDHPDTLASSGNVALATWCAGQHTAARSLLSSTLKRRRDVLGEDHPDTQASKSAQEVIRSAADAPLATSRALAALERRRGGGYSPCP</sequence>
<dbReference type="GO" id="GO:0007165">
    <property type="term" value="P:signal transduction"/>
    <property type="evidence" value="ECO:0007669"/>
    <property type="project" value="InterPro"/>
</dbReference>
<dbReference type="SUPFAM" id="SSF52540">
    <property type="entry name" value="P-loop containing nucleoside triphosphate hydrolases"/>
    <property type="match status" value="1"/>
</dbReference>
<dbReference type="GO" id="GO:0005524">
    <property type="term" value="F:ATP binding"/>
    <property type="evidence" value="ECO:0007669"/>
    <property type="project" value="UniProtKB-KW"/>
</dbReference>
<dbReference type="InterPro" id="IPR035897">
    <property type="entry name" value="Toll_tir_struct_dom_sf"/>
</dbReference>
<gene>
    <name evidence="3" type="ORF">GCM10012280_66190</name>
</gene>
<name>A0A917ZYP8_9ACTN</name>
<keyword evidence="4" id="KW-1185">Reference proteome</keyword>
<proteinExistence type="predicted"/>
<dbReference type="SUPFAM" id="SSF48452">
    <property type="entry name" value="TPR-like"/>
    <property type="match status" value="2"/>
</dbReference>
<accession>A0A917ZYP8</accession>
<dbReference type="AlphaFoldDB" id="A0A917ZYP8"/>
<dbReference type="RefSeq" id="WP_189135514.1">
    <property type="nucleotide sequence ID" value="NZ_BMMS01000046.1"/>
</dbReference>
<dbReference type="Pfam" id="PF13424">
    <property type="entry name" value="TPR_12"/>
    <property type="match status" value="3"/>
</dbReference>
<dbReference type="PROSITE" id="PS50104">
    <property type="entry name" value="TIR"/>
    <property type="match status" value="1"/>
</dbReference>
<dbReference type="InterPro" id="IPR002182">
    <property type="entry name" value="NB-ARC"/>
</dbReference>
<dbReference type="NCBIfam" id="NF040586">
    <property type="entry name" value="FxSxx_TPR"/>
    <property type="match status" value="1"/>
</dbReference>
<feature type="region of interest" description="Disordered" evidence="1">
    <location>
        <begin position="913"/>
        <end position="932"/>
    </location>
</feature>
<dbReference type="SUPFAM" id="SSF52200">
    <property type="entry name" value="Toll/Interleukin receptor TIR domain"/>
    <property type="match status" value="1"/>
</dbReference>
<dbReference type="InterPro" id="IPR000157">
    <property type="entry name" value="TIR_dom"/>
</dbReference>
<evidence type="ECO:0000313" key="4">
    <source>
        <dbReference type="Proteomes" id="UP000641932"/>
    </source>
</evidence>
<protein>
    <submittedName>
        <fullName evidence="3">ATP-binding protein</fullName>
    </submittedName>
</protein>
<dbReference type="Pfam" id="PF13374">
    <property type="entry name" value="TPR_10"/>
    <property type="match status" value="2"/>
</dbReference>
<dbReference type="Pfam" id="PF00931">
    <property type="entry name" value="NB-ARC"/>
    <property type="match status" value="1"/>
</dbReference>
<dbReference type="Proteomes" id="UP000641932">
    <property type="component" value="Unassembled WGS sequence"/>
</dbReference>
<dbReference type="PANTHER" id="PTHR46082">
    <property type="entry name" value="ATP/GTP-BINDING PROTEIN-RELATED"/>
    <property type="match status" value="1"/>
</dbReference>
<dbReference type="SMART" id="SM00255">
    <property type="entry name" value="TIR"/>
    <property type="match status" value="1"/>
</dbReference>
<dbReference type="Pfam" id="PF13676">
    <property type="entry name" value="TIR_2"/>
    <property type="match status" value="1"/>
</dbReference>
<reference evidence="3" key="1">
    <citation type="journal article" date="2014" name="Int. J. Syst. Evol. Microbiol.">
        <title>Complete genome sequence of Corynebacterium casei LMG S-19264T (=DSM 44701T), isolated from a smear-ripened cheese.</title>
        <authorList>
            <consortium name="US DOE Joint Genome Institute (JGI-PGF)"/>
            <person name="Walter F."/>
            <person name="Albersmeier A."/>
            <person name="Kalinowski J."/>
            <person name="Ruckert C."/>
        </authorList>
    </citation>
    <scope>NUCLEOTIDE SEQUENCE</scope>
    <source>
        <strain evidence="3">CGMCC 4.7201</strain>
    </source>
</reference>
<dbReference type="PRINTS" id="PR00364">
    <property type="entry name" value="DISEASERSIST"/>
</dbReference>
<dbReference type="InterPro" id="IPR053137">
    <property type="entry name" value="NLR-like"/>
</dbReference>
<dbReference type="InterPro" id="IPR027417">
    <property type="entry name" value="P-loop_NTPase"/>
</dbReference>
<feature type="domain" description="TIR" evidence="2">
    <location>
        <begin position="12"/>
        <end position="138"/>
    </location>
</feature>
<dbReference type="Gene3D" id="3.40.50.10140">
    <property type="entry name" value="Toll/interleukin-1 receptor homology (TIR) domain"/>
    <property type="match status" value="1"/>
</dbReference>
<dbReference type="GO" id="GO:0043531">
    <property type="term" value="F:ADP binding"/>
    <property type="evidence" value="ECO:0007669"/>
    <property type="project" value="InterPro"/>
</dbReference>
<dbReference type="EMBL" id="BMMS01000046">
    <property type="protein sequence ID" value="GGO99528.1"/>
    <property type="molecule type" value="Genomic_DNA"/>
</dbReference>
<reference evidence="3" key="2">
    <citation type="submission" date="2020-09" db="EMBL/GenBank/DDBJ databases">
        <authorList>
            <person name="Sun Q."/>
            <person name="Zhou Y."/>
        </authorList>
    </citation>
    <scope>NUCLEOTIDE SEQUENCE</scope>
    <source>
        <strain evidence="3">CGMCC 4.7201</strain>
    </source>
</reference>
<dbReference type="PANTHER" id="PTHR46082:SF6">
    <property type="entry name" value="AAA+ ATPASE DOMAIN-CONTAINING PROTEIN-RELATED"/>
    <property type="match status" value="1"/>
</dbReference>